<dbReference type="Gene3D" id="1.10.10.10">
    <property type="entry name" value="Winged helix-like DNA-binding domain superfamily/Winged helix DNA-binding domain"/>
    <property type="match status" value="1"/>
</dbReference>
<keyword evidence="2" id="KW-0805">Transcription regulation</keyword>
<evidence type="ECO:0000259" key="8">
    <source>
        <dbReference type="PROSITE" id="PS50039"/>
    </source>
</evidence>
<dbReference type="GO" id="GO:0030154">
    <property type="term" value="P:cell differentiation"/>
    <property type="evidence" value="ECO:0007669"/>
    <property type="project" value="TreeGrafter"/>
</dbReference>
<feature type="domain" description="Fork-head" evidence="8">
    <location>
        <begin position="1"/>
        <end position="88"/>
    </location>
</feature>
<feature type="compositionally biased region" description="Low complexity" evidence="7">
    <location>
        <begin position="329"/>
        <end position="344"/>
    </location>
</feature>
<feature type="compositionally biased region" description="Basic and acidic residues" evidence="7">
    <location>
        <begin position="95"/>
        <end position="104"/>
    </location>
</feature>
<dbReference type="SUPFAM" id="SSF46785">
    <property type="entry name" value="Winged helix' DNA-binding domain"/>
    <property type="match status" value="1"/>
</dbReference>
<comment type="subcellular location">
    <subcellularLocation>
        <location evidence="1 6">Nucleus</location>
    </subcellularLocation>
</comment>
<sequence length="462" mass="50246">ALIAMAIQSAPEKKITLNGIYQFIMDRFPYYRENKQGWQNSIRHNLSLNECFVKVPRDDKKPGKGSYWTLDPDSLNMFDNGSFLRRRRCFKKKDTLKEKEESLKKQQHHHHINGGNNQPAAEDMATSSTTPCRTSPPPPTSASIATTVSSNCVSSSSSPTAANTMHHVKMEPHEPIKLSSCMKSSGGATIQKPMMADVVCETLHPNDTPSACSFSVDNLMTTVRGGHQVVINANANNDLVHHHNHSTSGSFYSTTRGQSGLYACSGQLNLPSSPSPSSTSNSPPLNYHAMYVDRGSSSHHATMMLVDDLANAAAAACLATTCSQSMLSPNQQQQQSEQQQHQQQHYPCAANSSRHQGHTWYALPPPPDVVADAAAVSGVGGVNGLSASSPSTTVTASSFATVRDMFEQRVQGHGHPSHIHAHGYGTTNSSTSSSNPSCQMSFRSTTTYKPTVNYYHQDYSKY</sequence>
<feature type="region of interest" description="Disordered" evidence="7">
    <location>
        <begin position="95"/>
        <end position="161"/>
    </location>
</feature>
<dbReference type="InterPro" id="IPR001766">
    <property type="entry name" value="Fork_head_dom"/>
</dbReference>
<feature type="non-terminal residue" evidence="9">
    <location>
        <position position="1"/>
    </location>
</feature>
<evidence type="ECO:0000256" key="3">
    <source>
        <dbReference type="ARBA" id="ARBA00023125"/>
    </source>
</evidence>
<dbReference type="SMART" id="SM00339">
    <property type="entry name" value="FH"/>
    <property type="match status" value="1"/>
</dbReference>
<dbReference type="GO" id="GO:0009653">
    <property type="term" value="P:anatomical structure morphogenesis"/>
    <property type="evidence" value="ECO:0007669"/>
    <property type="project" value="TreeGrafter"/>
</dbReference>
<keyword evidence="3 6" id="KW-0238">DNA-binding</keyword>
<dbReference type="InterPro" id="IPR036388">
    <property type="entry name" value="WH-like_DNA-bd_sf"/>
</dbReference>
<dbReference type="PROSITE" id="PS00658">
    <property type="entry name" value="FORK_HEAD_2"/>
    <property type="match status" value="1"/>
</dbReference>
<dbReference type="InterPro" id="IPR050211">
    <property type="entry name" value="FOX_domain-containing"/>
</dbReference>
<dbReference type="InterPro" id="IPR030456">
    <property type="entry name" value="TF_fork_head_CS_2"/>
</dbReference>
<accession>B4E3Y3</accession>
<evidence type="ECO:0000256" key="5">
    <source>
        <dbReference type="ARBA" id="ARBA00023242"/>
    </source>
</evidence>
<feature type="compositionally biased region" description="Low complexity" evidence="7">
    <location>
        <begin position="141"/>
        <end position="161"/>
    </location>
</feature>
<evidence type="ECO:0000256" key="6">
    <source>
        <dbReference type="PROSITE-ProRule" id="PRU00089"/>
    </source>
</evidence>
<feature type="region of interest" description="Disordered" evidence="7">
    <location>
        <begin position="329"/>
        <end position="351"/>
    </location>
</feature>
<dbReference type="Pfam" id="PF00250">
    <property type="entry name" value="Forkhead"/>
    <property type="match status" value="1"/>
</dbReference>
<dbReference type="FunFam" id="1.10.10.10:FF:000016">
    <property type="entry name" value="Forkhead box protein I1"/>
    <property type="match status" value="1"/>
</dbReference>
<dbReference type="GO" id="GO:0000978">
    <property type="term" value="F:RNA polymerase II cis-regulatory region sequence-specific DNA binding"/>
    <property type="evidence" value="ECO:0007669"/>
    <property type="project" value="TreeGrafter"/>
</dbReference>
<dbReference type="PANTHER" id="PTHR11829">
    <property type="entry name" value="FORKHEAD BOX PROTEIN"/>
    <property type="match status" value="1"/>
</dbReference>
<proteinExistence type="evidence at transcript level"/>
<keyword evidence="4" id="KW-0804">Transcription</keyword>
<evidence type="ECO:0000313" key="9">
    <source>
        <dbReference type="EMBL" id="CAK50838.1"/>
    </source>
</evidence>
<protein>
    <submittedName>
        <fullName evidence="9">Crocodile protein</fullName>
    </submittedName>
</protein>
<dbReference type="EMBL" id="AM279686">
    <property type="protein sequence ID" value="CAK50838.1"/>
    <property type="molecule type" value="mRNA"/>
</dbReference>
<feature type="DNA-binding region" description="Fork-head" evidence="6">
    <location>
        <begin position="1"/>
        <end position="88"/>
    </location>
</feature>
<dbReference type="GO" id="GO:0005634">
    <property type="term" value="C:nucleus"/>
    <property type="evidence" value="ECO:0007669"/>
    <property type="project" value="UniProtKB-SubCell"/>
</dbReference>
<reference evidence="9" key="1">
    <citation type="submission" date="2006-06" db="EMBL/GenBank/DDBJ databases">
        <title>Hunchback and orthodenticle expression in a myriapod suggest a conservation of anterior axial patterning among arthropods.</title>
        <authorList>
            <person name="Janssen R."/>
            <person name="Damen W.G.M."/>
        </authorList>
    </citation>
    <scope>NUCLEOTIDE SEQUENCE</scope>
</reference>
<evidence type="ECO:0000256" key="7">
    <source>
        <dbReference type="SAM" id="MobiDB-lite"/>
    </source>
</evidence>
<dbReference type="PRINTS" id="PR00053">
    <property type="entry name" value="FORKHEAD"/>
</dbReference>
<gene>
    <name evidence="9" type="primary">croc</name>
</gene>
<evidence type="ECO:0000256" key="4">
    <source>
        <dbReference type="ARBA" id="ARBA00023163"/>
    </source>
</evidence>
<keyword evidence="5 6" id="KW-0539">Nucleus</keyword>
<name>B4E3Y3_NARAN</name>
<dbReference type="GO" id="GO:0000981">
    <property type="term" value="F:DNA-binding transcription factor activity, RNA polymerase II-specific"/>
    <property type="evidence" value="ECO:0007669"/>
    <property type="project" value="TreeGrafter"/>
</dbReference>
<dbReference type="AlphaFoldDB" id="B4E3Y3"/>
<dbReference type="InterPro" id="IPR036390">
    <property type="entry name" value="WH_DNA-bd_sf"/>
</dbReference>
<organism evidence="9">
    <name type="scientific">Narceus annularis</name>
    <name type="common">Millipede</name>
    <dbReference type="NCBI Taxonomy" id="174156"/>
    <lineage>
        <taxon>Eukaryota</taxon>
        <taxon>Metazoa</taxon>
        <taxon>Ecdysozoa</taxon>
        <taxon>Arthropoda</taxon>
        <taxon>Myriapoda</taxon>
        <taxon>Diplopoda</taxon>
        <taxon>Helminthomorpha</taxon>
        <taxon>Spirobolidae</taxon>
        <taxon>Narceus</taxon>
    </lineage>
</organism>
<dbReference type="PANTHER" id="PTHR11829:SF388">
    <property type="entry name" value="FORK HEAD DOMAIN-CONTAINING PROTEIN L1-RELATED"/>
    <property type="match status" value="1"/>
</dbReference>
<dbReference type="PROSITE" id="PS50039">
    <property type="entry name" value="FORK_HEAD_3"/>
    <property type="match status" value="1"/>
</dbReference>
<evidence type="ECO:0000256" key="1">
    <source>
        <dbReference type="ARBA" id="ARBA00004123"/>
    </source>
</evidence>
<evidence type="ECO:0000256" key="2">
    <source>
        <dbReference type="ARBA" id="ARBA00023015"/>
    </source>
</evidence>